<evidence type="ECO:0000256" key="1">
    <source>
        <dbReference type="ARBA" id="ARBA00004123"/>
    </source>
</evidence>
<feature type="compositionally biased region" description="Low complexity" evidence="6">
    <location>
        <begin position="147"/>
        <end position="160"/>
    </location>
</feature>
<keyword evidence="2" id="KW-0479">Metal-binding</keyword>
<dbReference type="PROSITE" id="PS00463">
    <property type="entry name" value="ZN2_CY6_FUNGAL_1"/>
    <property type="match status" value="1"/>
</dbReference>
<dbReference type="CDD" id="cd00067">
    <property type="entry name" value="GAL4"/>
    <property type="match status" value="1"/>
</dbReference>
<evidence type="ECO:0000256" key="3">
    <source>
        <dbReference type="ARBA" id="ARBA00023015"/>
    </source>
</evidence>
<evidence type="ECO:0000256" key="5">
    <source>
        <dbReference type="ARBA" id="ARBA00023242"/>
    </source>
</evidence>
<dbReference type="PANTHER" id="PTHR47338:SF5">
    <property type="entry name" value="ZN(II)2CYS6 TRANSCRIPTION FACTOR (EUROFUNG)"/>
    <property type="match status" value="1"/>
</dbReference>
<dbReference type="PANTHER" id="PTHR47338">
    <property type="entry name" value="ZN(II)2CYS6 TRANSCRIPTION FACTOR (EUROFUNG)-RELATED"/>
    <property type="match status" value="1"/>
</dbReference>
<reference evidence="8 9" key="1">
    <citation type="submission" date="2014-04" db="EMBL/GenBank/DDBJ databases">
        <authorList>
            <consortium name="DOE Joint Genome Institute"/>
            <person name="Kuo A."/>
            <person name="Zuccaro A."/>
            <person name="Kohler A."/>
            <person name="Nagy L.G."/>
            <person name="Floudas D."/>
            <person name="Copeland A."/>
            <person name="Barry K.W."/>
            <person name="Cichocki N."/>
            <person name="Veneault-Fourrey C."/>
            <person name="LaButti K."/>
            <person name="Lindquist E.A."/>
            <person name="Lipzen A."/>
            <person name="Lundell T."/>
            <person name="Morin E."/>
            <person name="Murat C."/>
            <person name="Sun H."/>
            <person name="Tunlid A."/>
            <person name="Henrissat B."/>
            <person name="Grigoriev I.V."/>
            <person name="Hibbett D.S."/>
            <person name="Martin F."/>
            <person name="Nordberg H.P."/>
            <person name="Cantor M.N."/>
            <person name="Hua S.X."/>
        </authorList>
    </citation>
    <scope>NUCLEOTIDE SEQUENCE [LARGE SCALE GENOMIC DNA]</scope>
    <source>
        <strain evidence="8 9">MAFF 305830</strain>
    </source>
</reference>
<dbReference type="GO" id="GO:0008270">
    <property type="term" value="F:zinc ion binding"/>
    <property type="evidence" value="ECO:0007669"/>
    <property type="project" value="InterPro"/>
</dbReference>
<protein>
    <recommendedName>
        <fullName evidence="7">Zn(2)-C6 fungal-type domain-containing protein</fullName>
    </recommendedName>
</protein>
<dbReference type="InterPro" id="IPR036864">
    <property type="entry name" value="Zn2-C6_fun-type_DNA-bd_sf"/>
</dbReference>
<dbReference type="Gene3D" id="4.10.240.10">
    <property type="entry name" value="Zn(2)-C6 fungal-type DNA-binding domain"/>
    <property type="match status" value="1"/>
</dbReference>
<dbReference type="InterPro" id="IPR001138">
    <property type="entry name" value="Zn2Cys6_DnaBD"/>
</dbReference>
<feature type="region of interest" description="Disordered" evidence="6">
    <location>
        <begin position="1"/>
        <end position="35"/>
    </location>
</feature>
<dbReference type="GO" id="GO:0005634">
    <property type="term" value="C:nucleus"/>
    <property type="evidence" value="ECO:0007669"/>
    <property type="project" value="UniProtKB-SubCell"/>
</dbReference>
<evidence type="ECO:0000256" key="2">
    <source>
        <dbReference type="ARBA" id="ARBA00022723"/>
    </source>
</evidence>
<sequence length="786" mass="88010">MPGANELPPETGDRVDLDESHGVVTPFETENGTPSNRETFVLACRQCRLRKVKCDSARPLCKNCVRREDSCEYDTAPKRRGPDRQPGTRQRLYKKKPEGIISPRKRNTRPQVTPLVQHGANGLERTTRERNDRFSPLIVNDADTRSSKTPTRPSTSPETPAEYLALNQGAFALDYIPDIVVTDSMGSMEPFSYDKFPASLPIASTYGDISSHPILNYQSKTISQERYIPRGPSCMFYKQDWWNSLLRLYSNDASEGALRIYQDLSFVLNKSVYWLSIVNFSRLMDHLCNPSTRILVQPSVVLSALAIATMMKSSEVGLGEEGRTFALWLRDAAQSSIDASVSASWIEPSLAQAAFFLAVFECALNPAHSESRTRSSIFQLDSFIRALSLTQIDYGEPMVAHFTDSDIPHFDSQDSVLSNDTRDRRSKCTCKKVPIVPRIGVNSQAGSLEYPIGHLELILEKDNYSVTADDEFILEGTAVLNADWPEPDNITEIEKEETRRLCWSSIVLVAIINELTPIKLKVPTVDLFFTRPENLALHFPGEKGRKSNTKRSVWALHSQTALLWTSCKRLLSDPEWRSRRTELASKALATAKSLERALQEHACPEGHGIPFGGHAHLLQIKLFASNQFTLTRPVPNRLGAEVDGVEGWLLHRDRITRHVSKMSQFLVRYGIGIASRSLSKRPLSAWASVHQIKVGIDVWKSNRALTAALEQSLVFLPAADFMSVVWPSDVRHGYYQALRAELIECCQIAGITVPERFQIPGLANLRRKLGLSAQGSYTDIPMAPLD</sequence>
<dbReference type="SUPFAM" id="SSF57701">
    <property type="entry name" value="Zn2/Cys6 DNA-binding domain"/>
    <property type="match status" value="1"/>
</dbReference>
<evidence type="ECO:0000259" key="7">
    <source>
        <dbReference type="PROSITE" id="PS50048"/>
    </source>
</evidence>
<dbReference type="Pfam" id="PF00172">
    <property type="entry name" value="Zn_clus"/>
    <property type="match status" value="1"/>
</dbReference>
<feature type="compositionally biased region" description="Basic and acidic residues" evidence="6">
    <location>
        <begin position="11"/>
        <end position="21"/>
    </location>
</feature>
<feature type="region of interest" description="Disordered" evidence="6">
    <location>
        <begin position="125"/>
        <end position="160"/>
    </location>
</feature>
<dbReference type="OrthoDB" id="2123952at2759"/>
<keyword evidence="5" id="KW-0539">Nucleus</keyword>
<dbReference type="STRING" id="933852.A0A0C3B421"/>
<dbReference type="HOGENOM" id="CLU_010791_0_0_1"/>
<dbReference type="AlphaFoldDB" id="A0A0C3B421"/>
<feature type="compositionally biased region" description="Basic and acidic residues" evidence="6">
    <location>
        <begin position="72"/>
        <end position="83"/>
    </location>
</feature>
<feature type="region of interest" description="Disordered" evidence="6">
    <location>
        <begin position="72"/>
        <end position="106"/>
    </location>
</feature>
<reference evidence="9" key="2">
    <citation type="submission" date="2015-01" db="EMBL/GenBank/DDBJ databases">
        <title>Evolutionary Origins and Diversification of the Mycorrhizal Mutualists.</title>
        <authorList>
            <consortium name="DOE Joint Genome Institute"/>
            <consortium name="Mycorrhizal Genomics Consortium"/>
            <person name="Kohler A."/>
            <person name="Kuo A."/>
            <person name="Nagy L.G."/>
            <person name="Floudas D."/>
            <person name="Copeland A."/>
            <person name="Barry K.W."/>
            <person name="Cichocki N."/>
            <person name="Veneault-Fourrey C."/>
            <person name="LaButti K."/>
            <person name="Lindquist E.A."/>
            <person name="Lipzen A."/>
            <person name="Lundell T."/>
            <person name="Morin E."/>
            <person name="Murat C."/>
            <person name="Riley R."/>
            <person name="Ohm R."/>
            <person name="Sun H."/>
            <person name="Tunlid A."/>
            <person name="Henrissat B."/>
            <person name="Grigoriev I.V."/>
            <person name="Hibbett D.S."/>
            <person name="Martin F."/>
        </authorList>
    </citation>
    <scope>NUCLEOTIDE SEQUENCE [LARGE SCALE GENOMIC DNA]</scope>
    <source>
        <strain evidence="9">MAFF 305830</strain>
    </source>
</reference>
<evidence type="ECO:0000256" key="4">
    <source>
        <dbReference type="ARBA" id="ARBA00023163"/>
    </source>
</evidence>
<evidence type="ECO:0000256" key="6">
    <source>
        <dbReference type="SAM" id="MobiDB-lite"/>
    </source>
</evidence>
<keyword evidence="3" id="KW-0805">Transcription regulation</keyword>
<evidence type="ECO:0000313" key="9">
    <source>
        <dbReference type="Proteomes" id="UP000054097"/>
    </source>
</evidence>
<comment type="subcellular location">
    <subcellularLocation>
        <location evidence="1">Nucleus</location>
    </subcellularLocation>
</comment>
<evidence type="ECO:0000313" key="8">
    <source>
        <dbReference type="EMBL" id="KIM31560.1"/>
    </source>
</evidence>
<name>A0A0C3B421_SERVB</name>
<keyword evidence="4" id="KW-0804">Transcription</keyword>
<proteinExistence type="predicted"/>
<keyword evidence="9" id="KW-1185">Reference proteome</keyword>
<organism evidence="8 9">
    <name type="scientific">Serendipita vermifera MAFF 305830</name>
    <dbReference type="NCBI Taxonomy" id="933852"/>
    <lineage>
        <taxon>Eukaryota</taxon>
        <taxon>Fungi</taxon>
        <taxon>Dikarya</taxon>
        <taxon>Basidiomycota</taxon>
        <taxon>Agaricomycotina</taxon>
        <taxon>Agaricomycetes</taxon>
        <taxon>Sebacinales</taxon>
        <taxon>Serendipitaceae</taxon>
        <taxon>Serendipita</taxon>
    </lineage>
</organism>
<dbReference type="EMBL" id="KN824282">
    <property type="protein sequence ID" value="KIM31560.1"/>
    <property type="molecule type" value="Genomic_DNA"/>
</dbReference>
<feature type="domain" description="Zn(2)-C6 fungal-type" evidence="7">
    <location>
        <begin position="43"/>
        <end position="73"/>
    </location>
</feature>
<dbReference type="Proteomes" id="UP000054097">
    <property type="component" value="Unassembled WGS sequence"/>
</dbReference>
<dbReference type="GO" id="GO:0000981">
    <property type="term" value="F:DNA-binding transcription factor activity, RNA polymerase II-specific"/>
    <property type="evidence" value="ECO:0007669"/>
    <property type="project" value="InterPro"/>
</dbReference>
<dbReference type="SMART" id="SM00066">
    <property type="entry name" value="GAL4"/>
    <property type="match status" value="1"/>
</dbReference>
<dbReference type="InterPro" id="IPR050815">
    <property type="entry name" value="TF_fung"/>
</dbReference>
<dbReference type="PROSITE" id="PS50048">
    <property type="entry name" value="ZN2_CY6_FUNGAL_2"/>
    <property type="match status" value="1"/>
</dbReference>
<gene>
    <name evidence="8" type="ORF">M408DRAFT_261718</name>
</gene>
<accession>A0A0C3B421</accession>